<sequence length="136" mass="14809">MKRMRVMAAVAISVLGVTAATPAAASAAPTGPGSSQPEVASSSDEMGTQSYSDCPYGRACLFYWENGGTPLWYAPSCGWHTLSDYGVQNWARSIRTQGNPVDVYFWGKTNSPQRVPAWTQGGLNYWDEADEIYVRC</sequence>
<evidence type="ECO:0000256" key="2">
    <source>
        <dbReference type="SAM" id="SignalP"/>
    </source>
</evidence>
<feature type="compositionally biased region" description="Polar residues" evidence="1">
    <location>
        <begin position="36"/>
        <end position="50"/>
    </location>
</feature>
<keyword evidence="4" id="KW-1185">Reference proteome</keyword>
<proteinExistence type="predicted"/>
<feature type="compositionally biased region" description="Low complexity" evidence="1">
    <location>
        <begin position="25"/>
        <end position="35"/>
    </location>
</feature>
<evidence type="ECO:0000313" key="4">
    <source>
        <dbReference type="Proteomes" id="UP000198210"/>
    </source>
</evidence>
<keyword evidence="2" id="KW-0732">Signal</keyword>
<feature type="region of interest" description="Disordered" evidence="1">
    <location>
        <begin position="25"/>
        <end position="50"/>
    </location>
</feature>
<reference evidence="3 4" key="1">
    <citation type="submission" date="2016-06" db="EMBL/GenBank/DDBJ databases">
        <authorList>
            <person name="Kjaerup R.B."/>
            <person name="Dalgaard T.S."/>
            <person name="Juul-Madsen H.R."/>
        </authorList>
    </citation>
    <scope>NUCLEOTIDE SEQUENCE [LARGE SCALE GENOMIC DNA]</scope>
    <source>
        <strain evidence="3 4">DSM 45097</strain>
    </source>
</reference>
<organism evidence="3 4">
    <name type="scientific">Micromonospora siamensis</name>
    <dbReference type="NCBI Taxonomy" id="299152"/>
    <lineage>
        <taxon>Bacteria</taxon>
        <taxon>Bacillati</taxon>
        <taxon>Actinomycetota</taxon>
        <taxon>Actinomycetes</taxon>
        <taxon>Micromonosporales</taxon>
        <taxon>Micromonosporaceae</taxon>
        <taxon>Micromonospora</taxon>
    </lineage>
</organism>
<evidence type="ECO:0008006" key="5">
    <source>
        <dbReference type="Google" id="ProtNLM"/>
    </source>
</evidence>
<dbReference type="RefSeq" id="WP_157743725.1">
    <property type="nucleotide sequence ID" value="NZ_JBHLYF010000023.1"/>
</dbReference>
<evidence type="ECO:0000256" key="1">
    <source>
        <dbReference type="SAM" id="MobiDB-lite"/>
    </source>
</evidence>
<feature type="chain" id="PRO_5039669694" description="Peptidase inhibitor family I36" evidence="2">
    <location>
        <begin position="20"/>
        <end position="136"/>
    </location>
</feature>
<dbReference type="AlphaFoldDB" id="A0A1C5IW64"/>
<gene>
    <name evidence="3" type="ORF">GA0074704_3861</name>
</gene>
<protein>
    <recommendedName>
        <fullName evidence="5">Peptidase inhibitor family I36</fullName>
    </recommendedName>
</protein>
<feature type="signal peptide" evidence="2">
    <location>
        <begin position="1"/>
        <end position="19"/>
    </location>
</feature>
<accession>A0A1C5IW64</accession>
<dbReference type="EMBL" id="LT607751">
    <property type="protein sequence ID" value="SCG62413.1"/>
    <property type="molecule type" value="Genomic_DNA"/>
</dbReference>
<name>A0A1C5IW64_9ACTN</name>
<dbReference type="Proteomes" id="UP000198210">
    <property type="component" value="Chromosome I"/>
</dbReference>
<evidence type="ECO:0000313" key="3">
    <source>
        <dbReference type="EMBL" id="SCG62413.1"/>
    </source>
</evidence>